<evidence type="ECO:0000313" key="2">
    <source>
        <dbReference type="Proteomes" id="UP000827889"/>
    </source>
</evidence>
<dbReference type="KEGG" id="rarg:115739552"/>
<evidence type="ECO:0000256" key="1">
    <source>
        <dbReference type="SAM" id="MobiDB-lite"/>
    </source>
</evidence>
<feature type="region of interest" description="Disordered" evidence="1">
    <location>
        <begin position="180"/>
        <end position="205"/>
    </location>
</feature>
<organism evidence="2 3">
    <name type="scientific">Rhodamnia argentea</name>
    <dbReference type="NCBI Taxonomy" id="178133"/>
    <lineage>
        <taxon>Eukaryota</taxon>
        <taxon>Viridiplantae</taxon>
        <taxon>Streptophyta</taxon>
        <taxon>Embryophyta</taxon>
        <taxon>Tracheophyta</taxon>
        <taxon>Spermatophyta</taxon>
        <taxon>Magnoliopsida</taxon>
        <taxon>eudicotyledons</taxon>
        <taxon>Gunneridae</taxon>
        <taxon>Pentapetalae</taxon>
        <taxon>rosids</taxon>
        <taxon>malvids</taxon>
        <taxon>Myrtales</taxon>
        <taxon>Myrtaceae</taxon>
        <taxon>Myrtoideae</taxon>
        <taxon>Myrteae</taxon>
        <taxon>Australasian group</taxon>
        <taxon>Rhodamnia</taxon>
    </lineage>
</organism>
<protein>
    <submittedName>
        <fullName evidence="3">Uncharacterized protein LOC115739552</fullName>
    </submittedName>
</protein>
<proteinExistence type="predicted"/>
<feature type="compositionally biased region" description="Basic residues" evidence="1">
    <location>
        <begin position="44"/>
        <end position="54"/>
    </location>
</feature>
<accession>A0A8B8P152</accession>
<dbReference type="Proteomes" id="UP000827889">
    <property type="component" value="Chromosome 2"/>
</dbReference>
<dbReference type="PANTHER" id="PTHR34046:SF7">
    <property type="entry name" value="DUF740 FAMILY PROTEIN"/>
    <property type="match status" value="1"/>
</dbReference>
<reference evidence="3" key="2">
    <citation type="submission" date="2025-08" db="UniProtKB">
        <authorList>
            <consortium name="RefSeq"/>
        </authorList>
    </citation>
    <scope>IDENTIFICATION</scope>
    <source>
        <tissue evidence="3">Leaf</tissue>
    </source>
</reference>
<feature type="compositionally biased region" description="Low complexity" evidence="1">
    <location>
        <begin position="87"/>
        <end position="112"/>
    </location>
</feature>
<keyword evidence="2" id="KW-1185">Reference proteome</keyword>
<dbReference type="PANTHER" id="PTHR34046">
    <property type="entry name" value="OS06G0218800 PROTEIN"/>
    <property type="match status" value="1"/>
</dbReference>
<name>A0A8B8P152_9MYRT</name>
<reference evidence="2" key="1">
    <citation type="submission" date="2025-05" db="UniProtKB">
        <authorList>
            <consortium name="RefSeq"/>
        </authorList>
    </citation>
    <scope>NUCLEOTIDE SEQUENCE [LARGE SCALE GENOMIC DNA]</scope>
</reference>
<feature type="compositionally biased region" description="Basic and acidic residues" evidence="1">
    <location>
        <begin position="33"/>
        <end position="43"/>
    </location>
</feature>
<evidence type="ECO:0000313" key="3">
    <source>
        <dbReference type="RefSeq" id="XP_030528555.2"/>
    </source>
</evidence>
<dbReference type="RefSeq" id="XP_030528555.2">
    <property type="nucleotide sequence ID" value="XM_030672695.2"/>
</dbReference>
<feature type="compositionally biased region" description="Polar residues" evidence="1">
    <location>
        <begin position="195"/>
        <end position="205"/>
    </location>
</feature>
<feature type="region of interest" description="Disordered" evidence="1">
    <location>
        <begin position="73"/>
        <end position="112"/>
    </location>
</feature>
<feature type="region of interest" description="Disordered" evidence="1">
    <location>
        <begin position="1"/>
        <end position="55"/>
    </location>
</feature>
<dbReference type="GeneID" id="115739552"/>
<sequence length="205" mass="22123">MNDSHQPSPSLYRDGKTGEGPKGKLGEGNVRMENARARREAARWRCRKHPKHRQSTGVCSLCLSKKLSRLSSGSYLRGSTGANRRYSCSSSPSSSSSLSSYHSSSESSSCSSPIHRYGRFAHEARSGPVSMLFGGKDGLKKSRSIAFAPKTRAGGDCAGEIIKGEKSKGGFWSKLIPARRKRDGAGGGDLKSLKHSLTQRETVTM</sequence>
<dbReference type="AlphaFoldDB" id="A0A8B8P152"/>
<gene>
    <name evidence="3" type="primary">LOC115739552</name>
</gene>
<feature type="compositionally biased region" description="Basic and acidic residues" evidence="1">
    <location>
        <begin position="13"/>
        <end position="25"/>
    </location>
</feature>